<dbReference type="CDD" id="cd06575">
    <property type="entry name" value="PASTA_Pbp2x-like_2"/>
    <property type="match status" value="1"/>
</dbReference>
<evidence type="ECO:0000259" key="5">
    <source>
        <dbReference type="PROSITE" id="PS51178"/>
    </source>
</evidence>
<evidence type="ECO:0000256" key="2">
    <source>
        <dbReference type="ARBA" id="ARBA00007171"/>
    </source>
</evidence>
<evidence type="ECO:0000256" key="4">
    <source>
        <dbReference type="SAM" id="Phobius"/>
    </source>
</evidence>
<evidence type="ECO:0000313" key="7">
    <source>
        <dbReference type="Proteomes" id="UP000051841"/>
    </source>
</evidence>
<comment type="subcellular location">
    <subcellularLocation>
        <location evidence="1">Membrane</location>
    </subcellularLocation>
</comment>
<gene>
    <name evidence="6" type="ORF">IV49_GL000192</name>
</gene>
<dbReference type="Pfam" id="PF00905">
    <property type="entry name" value="Transpeptidase"/>
    <property type="match status" value="1"/>
</dbReference>
<feature type="transmembrane region" description="Helical" evidence="4">
    <location>
        <begin position="12"/>
        <end position="33"/>
    </location>
</feature>
<proteinExistence type="inferred from homology"/>
<dbReference type="PANTHER" id="PTHR30627">
    <property type="entry name" value="PEPTIDOGLYCAN D,D-TRANSPEPTIDASE"/>
    <property type="match status" value="1"/>
</dbReference>
<dbReference type="GO" id="GO:0005886">
    <property type="term" value="C:plasma membrane"/>
    <property type="evidence" value="ECO:0007669"/>
    <property type="project" value="TreeGrafter"/>
</dbReference>
<evidence type="ECO:0000256" key="1">
    <source>
        <dbReference type="ARBA" id="ARBA00004370"/>
    </source>
</evidence>
<keyword evidence="7" id="KW-1185">Reference proteome</keyword>
<reference evidence="6 7" key="1">
    <citation type="journal article" date="2015" name="Genome Announc.">
        <title>Expanding the biotechnology potential of lactobacilli through comparative genomics of 213 strains and associated genera.</title>
        <authorList>
            <person name="Sun Z."/>
            <person name="Harris H.M."/>
            <person name="McCann A."/>
            <person name="Guo C."/>
            <person name="Argimon S."/>
            <person name="Zhang W."/>
            <person name="Yang X."/>
            <person name="Jeffery I.B."/>
            <person name="Cooney J.C."/>
            <person name="Kagawa T.F."/>
            <person name="Liu W."/>
            <person name="Song Y."/>
            <person name="Salvetti E."/>
            <person name="Wrobel A."/>
            <person name="Rasinkangas P."/>
            <person name="Parkhill J."/>
            <person name="Rea M.C."/>
            <person name="O'Sullivan O."/>
            <person name="Ritari J."/>
            <person name="Douillard F.P."/>
            <person name="Paul Ross R."/>
            <person name="Yang R."/>
            <person name="Briner A.E."/>
            <person name="Felis G.E."/>
            <person name="de Vos W.M."/>
            <person name="Barrangou R."/>
            <person name="Klaenhammer T.R."/>
            <person name="Caufield P.W."/>
            <person name="Cui Y."/>
            <person name="Zhang H."/>
            <person name="O'Toole P.W."/>
        </authorList>
    </citation>
    <scope>NUCLEOTIDE SEQUENCE [LARGE SCALE GENOMIC DNA]</scope>
    <source>
        <strain evidence="6 7">DSM 20405</strain>
    </source>
</reference>
<dbReference type="PANTHER" id="PTHR30627:SF26">
    <property type="entry name" value="PENICILLIN-BINDING PROTEIN 2B"/>
    <property type="match status" value="1"/>
</dbReference>
<dbReference type="GO" id="GO:0071555">
    <property type="term" value="P:cell wall organization"/>
    <property type="evidence" value="ECO:0007669"/>
    <property type="project" value="TreeGrafter"/>
</dbReference>
<dbReference type="InterPro" id="IPR005311">
    <property type="entry name" value="PBP_dimer"/>
</dbReference>
<dbReference type="PROSITE" id="PS51178">
    <property type="entry name" value="PASTA"/>
    <property type="match status" value="2"/>
</dbReference>
<dbReference type="SUPFAM" id="SSF56601">
    <property type="entry name" value="beta-lactamase/transpeptidase-like"/>
    <property type="match status" value="1"/>
</dbReference>
<dbReference type="InterPro" id="IPR012338">
    <property type="entry name" value="Beta-lactam/transpept-like"/>
</dbReference>
<dbReference type="GO" id="GO:0008658">
    <property type="term" value="F:penicillin binding"/>
    <property type="evidence" value="ECO:0007669"/>
    <property type="project" value="InterPro"/>
</dbReference>
<organism evidence="6 7">
    <name type="scientific">Kandleria vitulina DSM 20405</name>
    <dbReference type="NCBI Taxonomy" id="1410657"/>
    <lineage>
        <taxon>Bacteria</taxon>
        <taxon>Bacillati</taxon>
        <taxon>Bacillota</taxon>
        <taxon>Erysipelotrichia</taxon>
        <taxon>Erysipelotrichales</taxon>
        <taxon>Coprobacillaceae</taxon>
        <taxon>Kandleria</taxon>
    </lineage>
</organism>
<feature type="domain" description="PASTA" evidence="5">
    <location>
        <begin position="594"/>
        <end position="653"/>
    </location>
</feature>
<dbReference type="Gene3D" id="3.30.70.2110">
    <property type="match status" value="1"/>
</dbReference>
<dbReference type="Pfam" id="PF03793">
    <property type="entry name" value="PASTA"/>
    <property type="match status" value="2"/>
</dbReference>
<dbReference type="Proteomes" id="UP000051841">
    <property type="component" value="Unassembled WGS sequence"/>
</dbReference>
<dbReference type="SUPFAM" id="SSF54184">
    <property type="entry name" value="Penicillin-binding protein 2x (pbp-2x), c-terminal domain"/>
    <property type="match status" value="2"/>
</dbReference>
<keyword evidence="4" id="KW-1133">Transmembrane helix</keyword>
<evidence type="ECO:0000256" key="3">
    <source>
        <dbReference type="ARBA" id="ARBA00023136"/>
    </source>
</evidence>
<evidence type="ECO:0000313" key="6">
    <source>
        <dbReference type="EMBL" id="KRN50324.1"/>
    </source>
</evidence>
<dbReference type="SUPFAM" id="SSF56519">
    <property type="entry name" value="Penicillin binding protein dimerisation domain"/>
    <property type="match status" value="1"/>
</dbReference>
<sequence>MKRKKRDPNYGIIALKRIMAVVVVGLIANIAYLCVTGKTIVSGENIRDYNKTRGAGRITKTEYATRGTIYTSDGEVAAKDVKRYNLITYISPIRVTAKNEPAYVVDKRKTAKALSKILGADEEYLYKKMQSKGYQVEFGNYSKNLSAVVKDKIERLKLPGLEFKEVRSRNYTFGDFASYEIGYAKSAKDDDKQLVGELGIEKSYNNYLQGKNGKQIYLIDSKKNVLPGGELYYKKSTPGNDVYLTIDSRIQTELDSLMKEFIEKAKPDKATCAIMEAKTGKILAVSDYPSFDPNKRNMKNFNSIFLNDAYECGSAFKVFVYANALTDKVLDINDYYHSGVFTYRSAGKVIAQIHDVNRTGWGRITYGEGLYRSSNVAICNILQSKTNMKSLISDYDRLGFFKSSTVDGLTSGSGVKGYDGKSKSLEYYTTGFGQGSSVTPFQLLRGYSVFANDGKYVEPYLVEKVVNPTNKKTIYSAKTTYSEKIYSTEAVKTMKYLMYGVTHNKAGTVHAHYKDSEVDIIGKSGTGQVAVNGSYSASLHSHTFAGLAPYDDPEVVFVITWQNTSNYTGDAANVIKAIAKSALNIHKDSSKKVKTNTYTMPNFTNQSVEYANNMLKKNGVTPIIIGEDGKSVTNQYPESQSTITSSSRVMIATDGNKIIMPSMEGWSRKEAEAFGALSGVTIETEGAGTIYKQDVEKGAEIKLNQKIKVYAK</sequence>
<dbReference type="CDD" id="cd06576">
    <property type="entry name" value="PASTA_Pbp2x-like_1"/>
    <property type="match status" value="1"/>
</dbReference>
<dbReference type="EMBL" id="JQBL01000010">
    <property type="protein sequence ID" value="KRN50324.1"/>
    <property type="molecule type" value="Genomic_DNA"/>
</dbReference>
<dbReference type="SMART" id="SM00740">
    <property type="entry name" value="PASTA"/>
    <property type="match status" value="2"/>
</dbReference>
<comment type="similarity">
    <text evidence="2">Belongs to the transpeptidase family.</text>
</comment>
<name>A0A0R2HLP5_9FIRM</name>
<feature type="domain" description="PASTA" evidence="5">
    <location>
        <begin position="654"/>
        <end position="712"/>
    </location>
</feature>
<protein>
    <submittedName>
        <fullName evidence="6">Penicillin-binding protein 2b</fullName>
    </submittedName>
</protein>
<dbReference type="Gene3D" id="3.90.1310.10">
    <property type="entry name" value="Penicillin-binding protein 2a (Domain 2)"/>
    <property type="match status" value="1"/>
</dbReference>
<dbReference type="Pfam" id="PF03717">
    <property type="entry name" value="PBP_dimer"/>
    <property type="match status" value="1"/>
</dbReference>
<dbReference type="Gene3D" id="2.20.70.70">
    <property type="match status" value="1"/>
</dbReference>
<comment type="caution">
    <text evidence="6">The sequence shown here is derived from an EMBL/GenBank/DDBJ whole genome shotgun (WGS) entry which is preliminary data.</text>
</comment>
<dbReference type="InterPro" id="IPR001460">
    <property type="entry name" value="PCN-bd_Tpept"/>
</dbReference>
<dbReference type="PATRIC" id="fig|1410657.5.peg.195"/>
<dbReference type="InterPro" id="IPR036138">
    <property type="entry name" value="PBP_dimer_sf"/>
</dbReference>
<accession>A0A0R2HLP5</accession>
<dbReference type="AlphaFoldDB" id="A0A0R2HLP5"/>
<dbReference type="Gene3D" id="3.40.710.10">
    <property type="entry name" value="DD-peptidase/beta-lactamase superfamily"/>
    <property type="match status" value="1"/>
</dbReference>
<keyword evidence="3 4" id="KW-0472">Membrane</keyword>
<dbReference type="RefSeq" id="WP_031590116.1">
    <property type="nucleotide sequence ID" value="NZ_JQBL01000010.1"/>
</dbReference>
<dbReference type="InterPro" id="IPR005543">
    <property type="entry name" value="PASTA_dom"/>
</dbReference>
<dbReference type="InterPro" id="IPR050515">
    <property type="entry name" value="Beta-lactam/transpept"/>
</dbReference>
<keyword evidence="4" id="KW-0812">Transmembrane</keyword>